<dbReference type="GeneID" id="108992181"/>
<evidence type="ECO:0000313" key="6">
    <source>
        <dbReference type="Proteomes" id="UP000235220"/>
    </source>
</evidence>
<dbReference type="STRING" id="51240.A0A2I4ES13"/>
<dbReference type="InterPro" id="IPR036236">
    <property type="entry name" value="Znf_C2H2_sf"/>
</dbReference>
<dbReference type="RefSeq" id="XP_018822195.1">
    <property type="nucleotide sequence ID" value="XM_018966650.2"/>
</dbReference>
<dbReference type="PANTHER" id="PTHR47287:SF17">
    <property type="entry name" value="C2H2 AND C2HC ZINC FINGERS SUPERFAMILY PROTEIN"/>
    <property type="match status" value="1"/>
</dbReference>
<dbReference type="PROSITE" id="PS00028">
    <property type="entry name" value="ZINC_FINGER_C2H2_1"/>
    <property type="match status" value="1"/>
</dbReference>
<dbReference type="GO" id="GO:0008270">
    <property type="term" value="F:zinc ion binding"/>
    <property type="evidence" value="ECO:0007669"/>
    <property type="project" value="UniProtKB-KW"/>
</dbReference>
<dbReference type="PANTHER" id="PTHR47287">
    <property type="entry name" value="C2H2 AND C2HC ZINC FINGERS SUPERFAMILY PROTEIN"/>
    <property type="match status" value="1"/>
</dbReference>
<keyword evidence="5" id="KW-0539">Nucleus</keyword>
<evidence type="ECO:0000256" key="2">
    <source>
        <dbReference type="ARBA" id="ARBA00022723"/>
    </source>
</evidence>
<name>A0A2I4ES13_JUGRE</name>
<dbReference type="InterPro" id="IPR044246">
    <property type="entry name" value="ZFP3-like"/>
</dbReference>
<keyword evidence="6" id="KW-1185">Reference proteome</keyword>
<dbReference type="FunCoup" id="A0A2I4ES13">
    <property type="interactions" value="217"/>
</dbReference>
<dbReference type="FunFam" id="3.30.160.60:FF:001366">
    <property type="entry name" value="Zinc finger protein 2"/>
    <property type="match status" value="1"/>
</dbReference>
<evidence type="ECO:0000313" key="7">
    <source>
        <dbReference type="RefSeq" id="XP_018822195.1"/>
    </source>
</evidence>
<dbReference type="SUPFAM" id="SSF57667">
    <property type="entry name" value="beta-beta-alpha zinc fingers"/>
    <property type="match status" value="1"/>
</dbReference>
<evidence type="ECO:0000256" key="3">
    <source>
        <dbReference type="ARBA" id="ARBA00022771"/>
    </source>
</evidence>
<dbReference type="PROSITE" id="PS50157">
    <property type="entry name" value="ZINC_FINGER_C2H2_2"/>
    <property type="match status" value="1"/>
</dbReference>
<evidence type="ECO:0000256" key="5">
    <source>
        <dbReference type="ARBA" id="ARBA00023242"/>
    </source>
</evidence>
<gene>
    <name evidence="7" type="primary">LOC108992181</name>
</gene>
<organism evidence="6 7">
    <name type="scientific">Juglans regia</name>
    <name type="common">English walnut</name>
    <dbReference type="NCBI Taxonomy" id="51240"/>
    <lineage>
        <taxon>Eukaryota</taxon>
        <taxon>Viridiplantae</taxon>
        <taxon>Streptophyta</taxon>
        <taxon>Embryophyta</taxon>
        <taxon>Tracheophyta</taxon>
        <taxon>Spermatophyta</taxon>
        <taxon>Magnoliopsida</taxon>
        <taxon>eudicotyledons</taxon>
        <taxon>Gunneridae</taxon>
        <taxon>Pentapetalae</taxon>
        <taxon>rosids</taxon>
        <taxon>fabids</taxon>
        <taxon>Fagales</taxon>
        <taxon>Juglandaceae</taxon>
        <taxon>Juglans</taxon>
    </lineage>
</organism>
<proteinExistence type="predicted"/>
<dbReference type="Proteomes" id="UP000235220">
    <property type="component" value="Chromosome 11"/>
</dbReference>
<protein>
    <submittedName>
        <fullName evidence="7">Zinc finger protein 1-like</fullName>
    </submittedName>
</protein>
<dbReference type="OrthoDB" id="1933825at2759"/>
<dbReference type="GO" id="GO:0005634">
    <property type="term" value="C:nucleus"/>
    <property type="evidence" value="ECO:0007669"/>
    <property type="project" value="UniProtKB-SubCell"/>
</dbReference>
<evidence type="ECO:0000256" key="4">
    <source>
        <dbReference type="ARBA" id="ARBA00022833"/>
    </source>
</evidence>
<dbReference type="AlphaFoldDB" id="A0A2I4ES13"/>
<dbReference type="Gene3D" id="3.30.160.60">
    <property type="entry name" value="Classic Zinc Finger"/>
    <property type="match status" value="1"/>
</dbReference>
<dbReference type="InterPro" id="IPR013087">
    <property type="entry name" value="Znf_C2H2_type"/>
</dbReference>
<comment type="subcellular location">
    <subcellularLocation>
        <location evidence="1">Nucleus</location>
    </subcellularLocation>
</comment>
<dbReference type="GO" id="GO:0009788">
    <property type="term" value="P:negative regulation of abscisic acid-activated signaling pathway"/>
    <property type="evidence" value="ECO:0007669"/>
    <property type="project" value="InterPro"/>
</dbReference>
<accession>A0A2I4ES13</accession>
<dbReference type="KEGG" id="jre:108992181"/>
<keyword evidence="2" id="KW-0479">Metal-binding</keyword>
<reference evidence="7" key="1">
    <citation type="submission" date="2025-08" db="UniProtKB">
        <authorList>
            <consortium name="RefSeq"/>
        </authorList>
    </citation>
    <scope>IDENTIFICATION</scope>
    <source>
        <tissue evidence="7">Leaves</tissue>
    </source>
</reference>
<dbReference type="Gramene" id="Jr11_30000_p1">
    <property type="protein sequence ID" value="cds.Jr11_30000_p1"/>
    <property type="gene ID" value="Jr11_30000"/>
</dbReference>
<keyword evidence="3" id="KW-0863">Zinc-finger</keyword>
<keyword evidence="4" id="KW-0862">Zinc</keyword>
<evidence type="ECO:0000256" key="1">
    <source>
        <dbReference type="ARBA" id="ARBA00004123"/>
    </source>
</evidence>
<sequence>MNRLFLIAFSKHRYSLMEPTKNEPCPSKTPSTFSAPEVLDLCLNTPLQNPEENKQGVVKVDEGEREAKPDYRLDLNLSGEDSNLGFETELNLINCLDVGSSQIPSESPQDYYAEPRVFSCNYCRRKFYSSQALGGHQNAHKRERTLAKRGQKIAAHIMASAAAFGHSHHHHYASMASLPLHGAHNRSLGIQAHSVIQKPSHKSSSSNGSFYASYGWSRPLINQQPAVGKLVAESFHTAAGSQSRGSVGRFELVRTMNGSPADDELSGFWFPGSGLYSTNQEEVKKLDLSLKL</sequence>